<sequence>MMQEQHMLMDERLVALNTVLGHCRELAELYGGDRMAVDAQSKALFDDCARAHDRFADELATEIRRQGDLPAEEDPERLGVERLVADVKSFFSPRREASLAETFAEIESRLDQALGAARAQVDAPMDQLLAQHQAAVRRHLDALKQIGDEQGAND</sequence>
<reference evidence="1 2" key="1">
    <citation type="submission" date="2018-05" db="EMBL/GenBank/DDBJ databases">
        <title>Abyssibacter profundi OUC007T gen. nov., sp. nov, a marine bacterium isolated from seawater of the Mariana Trench.</title>
        <authorList>
            <person name="Zhou S."/>
        </authorList>
    </citation>
    <scope>NUCLEOTIDE SEQUENCE [LARGE SCALE GENOMIC DNA]</scope>
    <source>
        <strain evidence="1 2">OUC007</strain>
    </source>
</reference>
<comment type="caution">
    <text evidence="1">The sequence shown here is derived from an EMBL/GenBank/DDBJ whole genome shotgun (WGS) entry which is preliminary data.</text>
</comment>
<gene>
    <name evidence="1" type="ORF">DEH80_01415</name>
</gene>
<proteinExistence type="predicted"/>
<dbReference type="Gene3D" id="1.20.1260.10">
    <property type="match status" value="1"/>
</dbReference>
<dbReference type="AlphaFoldDB" id="A0A363UQP1"/>
<evidence type="ECO:0000313" key="1">
    <source>
        <dbReference type="EMBL" id="PWN57825.1"/>
    </source>
</evidence>
<keyword evidence="2" id="KW-1185">Reference proteome</keyword>
<accession>A0A363UQP1</accession>
<dbReference type="EMBL" id="QEQK01000001">
    <property type="protein sequence ID" value="PWN57825.1"/>
    <property type="molecule type" value="Genomic_DNA"/>
</dbReference>
<dbReference type="InterPro" id="IPR012347">
    <property type="entry name" value="Ferritin-like"/>
</dbReference>
<name>A0A363UQP1_9GAMM</name>
<protein>
    <recommendedName>
        <fullName evidence="3">DUF2383 domain-containing protein</fullName>
    </recommendedName>
</protein>
<evidence type="ECO:0000313" key="2">
    <source>
        <dbReference type="Proteomes" id="UP000251800"/>
    </source>
</evidence>
<organism evidence="1 2">
    <name type="scientific">Abyssibacter profundi</name>
    <dbReference type="NCBI Taxonomy" id="2182787"/>
    <lineage>
        <taxon>Bacteria</taxon>
        <taxon>Pseudomonadati</taxon>
        <taxon>Pseudomonadota</taxon>
        <taxon>Gammaproteobacteria</taxon>
        <taxon>Chromatiales</taxon>
        <taxon>Oceanococcaceae</taxon>
        <taxon>Abyssibacter</taxon>
    </lineage>
</organism>
<dbReference type="Proteomes" id="UP000251800">
    <property type="component" value="Unassembled WGS sequence"/>
</dbReference>
<evidence type="ECO:0008006" key="3">
    <source>
        <dbReference type="Google" id="ProtNLM"/>
    </source>
</evidence>